<dbReference type="PANTHER" id="PTHR34387:SF1">
    <property type="entry name" value="PERIPLASMIC IMMUNOGENIC PROTEIN"/>
    <property type="match status" value="1"/>
</dbReference>
<dbReference type="Gene3D" id="3.30.110.170">
    <property type="entry name" value="Protein of unknown function (DUF541), domain 1"/>
    <property type="match status" value="1"/>
</dbReference>
<protein>
    <submittedName>
        <fullName evidence="2">SIMPL domain-containing protein</fullName>
    </submittedName>
</protein>
<dbReference type="EMBL" id="DXEV01000111">
    <property type="protein sequence ID" value="HIX56973.1"/>
    <property type="molecule type" value="Genomic_DNA"/>
</dbReference>
<dbReference type="Pfam" id="PF04402">
    <property type="entry name" value="SIMPL"/>
    <property type="match status" value="1"/>
</dbReference>
<feature type="coiled-coil region" evidence="1">
    <location>
        <begin position="99"/>
        <end position="126"/>
    </location>
</feature>
<dbReference type="InterPro" id="IPR052022">
    <property type="entry name" value="26kDa_periplasmic_antigen"/>
</dbReference>
<proteinExistence type="predicted"/>
<sequence>DAIKLTPEEARTEVEKTVAALSDEVATLHLDDKAFIANNISVMPYYEYNKRLDRDELKGYQAKRNITIELKDFSLIGKITDMAIKAGINQIANFVYDVTDRHKYELEAARRAIANANERAQLLADGFHVKLGHAYNFGFSSRSRVYDGAIYSCALAPQESSPEHVAKSVYSADQIEIKSQVTARFRIAGVKDSQDAE</sequence>
<name>A0A9D1WDD4_9GAMM</name>
<dbReference type="PANTHER" id="PTHR34387">
    <property type="entry name" value="SLR1258 PROTEIN"/>
    <property type="match status" value="1"/>
</dbReference>
<dbReference type="Gene3D" id="3.30.70.2970">
    <property type="entry name" value="Protein of unknown function (DUF541), domain 2"/>
    <property type="match status" value="1"/>
</dbReference>
<dbReference type="AlphaFoldDB" id="A0A9D1WDD4"/>
<accession>A0A9D1WDD4</accession>
<keyword evidence="1" id="KW-0175">Coiled coil</keyword>
<evidence type="ECO:0000256" key="1">
    <source>
        <dbReference type="SAM" id="Coils"/>
    </source>
</evidence>
<gene>
    <name evidence="2" type="ORF">H9850_05830</name>
</gene>
<dbReference type="InterPro" id="IPR007497">
    <property type="entry name" value="SIMPL/DUF541"/>
</dbReference>
<dbReference type="Proteomes" id="UP000886829">
    <property type="component" value="Unassembled WGS sequence"/>
</dbReference>
<reference evidence="2" key="1">
    <citation type="journal article" date="2021" name="PeerJ">
        <title>Extensive microbial diversity within the chicken gut microbiome revealed by metagenomics and culture.</title>
        <authorList>
            <person name="Gilroy R."/>
            <person name="Ravi A."/>
            <person name="Getino M."/>
            <person name="Pursley I."/>
            <person name="Horton D.L."/>
            <person name="Alikhan N.F."/>
            <person name="Baker D."/>
            <person name="Gharbi K."/>
            <person name="Hall N."/>
            <person name="Watson M."/>
            <person name="Adriaenssens E.M."/>
            <person name="Foster-Nyarko E."/>
            <person name="Jarju S."/>
            <person name="Secka A."/>
            <person name="Antonio M."/>
            <person name="Oren A."/>
            <person name="Chaudhuri R.R."/>
            <person name="La Ragione R."/>
            <person name="Hildebrand F."/>
            <person name="Pallen M.J."/>
        </authorList>
    </citation>
    <scope>NUCLEOTIDE SEQUENCE</scope>
    <source>
        <strain evidence="2">USASDec5-558</strain>
    </source>
</reference>
<organism evidence="2 3">
    <name type="scientific">Candidatus Anaerobiospirillum pullistercoris</name>
    <dbReference type="NCBI Taxonomy" id="2838452"/>
    <lineage>
        <taxon>Bacteria</taxon>
        <taxon>Pseudomonadati</taxon>
        <taxon>Pseudomonadota</taxon>
        <taxon>Gammaproteobacteria</taxon>
        <taxon>Aeromonadales</taxon>
        <taxon>Succinivibrionaceae</taxon>
        <taxon>Anaerobiospirillum</taxon>
    </lineage>
</organism>
<feature type="non-terminal residue" evidence="2">
    <location>
        <position position="1"/>
    </location>
</feature>
<evidence type="ECO:0000313" key="2">
    <source>
        <dbReference type="EMBL" id="HIX56973.1"/>
    </source>
</evidence>
<comment type="caution">
    <text evidence="2">The sequence shown here is derived from an EMBL/GenBank/DDBJ whole genome shotgun (WGS) entry which is preliminary data.</text>
</comment>
<dbReference type="GO" id="GO:0006974">
    <property type="term" value="P:DNA damage response"/>
    <property type="evidence" value="ECO:0007669"/>
    <property type="project" value="TreeGrafter"/>
</dbReference>
<evidence type="ECO:0000313" key="3">
    <source>
        <dbReference type="Proteomes" id="UP000886829"/>
    </source>
</evidence>
<reference evidence="2" key="2">
    <citation type="submission" date="2021-04" db="EMBL/GenBank/DDBJ databases">
        <authorList>
            <person name="Gilroy R."/>
        </authorList>
    </citation>
    <scope>NUCLEOTIDE SEQUENCE</scope>
    <source>
        <strain evidence="2">USASDec5-558</strain>
    </source>
</reference>